<dbReference type="PROSITE" id="PS00061">
    <property type="entry name" value="ADH_SHORT"/>
    <property type="match status" value="1"/>
</dbReference>
<dbReference type="OrthoDB" id="37659at2759"/>
<dbReference type="STRING" id="1262450.S3C4G6"/>
<reference evidence="5 6" key="1">
    <citation type="journal article" date="2013" name="BMC Genomics">
        <title>The genome and transcriptome of the pine saprophyte Ophiostoma piceae, and a comparison with the bark beetle-associated pine pathogen Grosmannia clavigera.</title>
        <authorList>
            <person name="Haridas S."/>
            <person name="Wang Y."/>
            <person name="Lim L."/>
            <person name="Massoumi Alamouti S."/>
            <person name="Jackman S."/>
            <person name="Docking R."/>
            <person name="Robertson G."/>
            <person name="Birol I."/>
            <person name="Bohlmann J."/>
            <person name="Breuil C."/>
        </authorList>
    </citation>
    <scope>NUCLEOTIDE SEQUENCE [LARGE SCALE GENOMIC DNA]</scope>
    <source>
        <strain evidence="5 6">UAMH 11346</strain>
    </source>
</reference>
<protein>
    <submittedName>
        <fullName evidence="5">2-deoxy-d-gluconate 3-dehydrogenase</fullName>
    </submittedName>
</protein>
<keyword evidence="3" id="KW-0560">Oxidoreductase</keyword>
<feature type="domain" description="Ketoreductase" evidence="4">
    <location>
        <begin position="12"/>
        <end position="201"/>
    </location>
</feature>
<evidence type="ECO:0000256" key="2">
    <source>
        <dbReference type="ARBA" id="ARBA00022857"/>
    </source>
</evidence>
<dbReference type="InterPro" id="IPR002347">
    <property type="entry name" value="SDR_fam"/>
</dbReference>
<organism evidence="5 6">
    <name type="scientific">Ophiostoma piceae (strain UAMH 11346)</name>
    <name type="common">Sap stain fungus</name>
    <dbReference type="NCBI Taxonomy" id="1262450"/>
    <lineage>
        <taxon>Eukaryota</taxon>
        <taxon>Fungi</taxon>
        <taxon>Dikarya</taxon>
        <taxon>Ascomycota</taxon>
        <taxon>Pezizomycotina</taxon>
        <taxon>Sordariomycetes</taxon>
        <taxon>Sordariomycetidae</taxon>
        <taxon>Ophiostomatales</taxon>
        <taxon>Ophiostomataceae</taxon>
        <taxon>Ophiostoma</taxon>
    </lineage>
</organism>
<evidence type="ECO:0000259" key="4">
    <source>
        <dbReference type="SMART" id="SM00822"/>
    </source>
</evidence>
<dbReference type="VEuPathDB" id="FungiDB:F503_03133"/>
<dbReference type="OMA" id="ANSVCPT"/>
<sequence>MTVLDLFSIRGKTALITGANGGIGGAMAEALAEAGANIVIVQIPGDPSAAATQAALRTIEPPVSVVAYDCDLASEPAILQTVAQICDRDGHAIDILVNCAGVSGHKAIVDVDATFRDRVININMVAPYVVTQEVGKRMIARGEGGKVLNVSSLAGMIATENISVYAGTKGAVNQFTSAFANEWAKHNIQVNCLCPGYILTPMTQGYFDNEKGFKEYIMSRTPMGRWGEPGDFKGITVFFCSAASDYITGVRIPIDGGLHGR</sequence>
<dbReference type="InterPro" id="IPR036291">
    <property type="entry name" value="NAD(P)-bd_dom_sf"/>
</dbReference>
<dbReference type="InterPro" id="IPR020904">
    <property type="entry name" value="Sc_DH/Rdtase_CS"/>
</dbReference>
<dbReference type="Gene3D" id="3.40.50.720">
    <property type="entry name" value="NAD(P)-binding Rossmann-like Domain"/>
    <property type="match status" value="1"/>
</dbReference>
<comment type="similarity">
    <text evidence="1">Belongs to the short-chain dehydrogenases/reductases (SDR) family.</text>
</comment>
<dbReference type="PRINTS" id="PR00080">
    <property type="entry name" value="SDRFAMILY"/>
</dbReference>
<proteinExistence type="inferred from homology"/>
<gene>
    <name evidence="5" type="ORF">F503_03133</name>
</gene>
<evidence type="ECO:0000313" key="6">
    <source>
        <dbReference type="Proteomes" id="UP000016923"/>
    </source>
</evidence>
<dbReference type="SUPFAM" id="SSF51735">
    <property type="entry name" value="NAD(P)-binding Rossmann-fold domains"/>
    <property type="match status" value="1"/>
</dbReference>
<evidence type="ECO:0000256" key="1">
    <source>
        <dbReference type="ARBA" id="ARBA00006484"/>
    </source>
</evidence>
<dbReference type="FunFam" id="3.40.50.720:FF:000084">
    <property type="entry name" value="Short-chain dehydrogenase reductase"/>
    <property type="match status" value="1"/>
</dbReference>
<evidence type="ECO:0000313" key="5">
    <source>
        <dbReference type="EMBL" id="EPE06706.1"/>
    </source>
</evidence>
<dbReference type="GO" id="GO:0016616">
    <property type="term" value="F:oxidoreductase activity, acting on the CH-OH group of donors, NAD or NADP as acceptor"/>
    <property type="evidence" value="ECO:0007669"/>
    <property type="project" value="UniProtKB-ARBA"/>
</dbReference>
<dbReference type="PRINTS" id="PR00081">
    <property type="entry name" value="GDHRDH"/>
</dbReference>
<dbReference type="eggNOG" id="KOG0725">
    <property type="taxonomic scope" value="Eukaryota"/>
</dbReference>
<accession>S3C4G6</accession>
<keyword evidence="2" id="KW-0521">NADP</keyword>
<dbReference type="Pfam" id="PF13561">
    <property type="entry name" value="adh_short_C2"/>
    <property type="match status" value="1"/>
</dbReference>
<dbReference type="PANTHER" id="PTHR42760:SF115">
    <property type="entry name" value="3-OXOACYL-[ACYL-CARRIER-PROTEIN] REDUCTASE FABG"/>
    <property type="match status" value="1"/>
</dbReference>
<evidence type="ECO:0000256" key="3">
    <source>
        <dbReference type="ARBA" id="ARBA00023002"/>
    </source>
</evidence>
<keyword evidence="6" id="KW-1185">Reference proteome</keyword>
<dbReference type="EMBL" id="KE148152">
    <property type="protein sequence ID" value="EPE06706.1"/>
    <property type="molecule type" value="Genomic_DNA"/>
</dbReference>
<dbReference type="InterPro" id="IPR057326">
    <property type="entry name" value="KR_dom"/>
</dbReference>
<dbReference type="SMART" id="SM00822">
    <property type="entry name" value="PKS_KR"/>
    <property type="match status" value="1"/>
</dbReference>
<dbReference type="HOGENOM" id="CLU_010194_1_1_1"/>
<dbReference type="AlphaFoldDB" id="S3C4G6"/>
<dbReference type="Proteomes" id="UP000016923">
    <property type="component" value="Unassembled WGS sequence"/>
</dbReference>
<dbReference type="PANTHER" id="PTHR42760">
    <property type="entry name" value="SHORT-CHAIN DEHYDROGENASES/REDUCTASES FAMILY MEMBER"/>
    <property type="match status" value="1"/>
</dbReference>
<name>S3C4G6_OPHP1</name>